<organism evidence="1">
    <name type="scientific">Lepeophtheirus salmonis</name>
    <name type="common">Salmon louse</name>
    <name type="synonym">Caligus salmonis</name>
    <dbReference type="NCBI Taxonomy" id="72036"/>
    <lineage>
        <taxon>Eukaryota</taxon>
        <taxon>Metazoa</taxon>
        <taxon>Ecdysozoa</taxon>
        <taxon>Arthropoda</taxon>
        <taxon>Crustacea</taxon>
        <taxon>Multicrustacea</taxon>
        <taxon>Hexanauplia</taxon>
        <taxon>Copepoda</taxon>
        <taxon>Siphonostomatoida</taxon>
        <taxon>Caligidae</taxon>
        <taxon>Lepeophtheirus</taxon>
    </lineage>
</organism>
<name>A0A0K2VBD4_LEPSM</name>
<proteinExistence type="predicted"/>
<protein>
    <submittedName>
        <fullName evidence="1">Uncharacterized protein</fullName>
    </submittedName>
</protein>
<evidence type="ECO:0000313" key="1">
    <source>
        <dbReference type="EMBL" id="CDW47487.1"/>
    </source>
</evidence>
<sequence>MLCYIGIYYYRGIPLVADELINLESLHLHHLQPCSFPSDRIDAVSRIVTSFALGTS</sequence>
<reference evidence="1" key="1">
    <citation type="submission" date="2014-05" db="EMBL/GenBank/DDBJ databases">
        <authorList>
            <person name="Chronopoulou M."/>
        </authorList>
    </citation>
    <scope>NUCLEOTIDE SEQUENCE</scope>
    <source>
        <tissue evidence="1">Whole organism</tissue>
    </source>
</reference>
<dbReference type="AlphaFoldDB" id="A0A0K2VBD4"/>
<accession>A0A0K2VBD4</accession>
<dbReference type="EMBL" id="HACA01030126">
    <property type="protein sequence ID" value="CDW47487.1"/>
    <property type="molecule type" value="Transcribed_RNA"/>
</dbReference>